<dbReference type="SUPFAM" id="SSF55166">
    <property type="entry name" value="Hedgehog/DD-peptidase"/>
    <property type="match status" value="1"/>
</dbReference>
<evidence type="ECO:0000313" key="11">
    <source>
        <dbReference type="Proteomes" id="UP000440694"/>
    </source>
</evidence>
<dbReference type="Proteomes" id="UP000440694">
    <property type="component" value="Unassembled WGS sequence"/>
</dbReference>
<reference evidence="10 11" key="1">
    <citation type="submission" date="2019-11" db="EMBL/GenBank/DDBJ databases">
        <title>Identification of a novel strain.</title>
        <authorList>
            <person name="Xu Q."/>
            <person name="Wang G."/>
        </authorList>
    </citation>
    <scope>NUCLEOTIDE SEQUENCE [LARGE SCALE GENOMIC DNA]</scope>
    <source>
        <strain evidence="11">xq</strain>
    </source>
</reference>
<keyword evidence="1" id="KW-0645">Protease</keyword>
<dbReference type="RefSeq" id="WP_154740148.1">
    <property type="nucleotide sequence ID" value="NZ_WMBQ01000002.1"/>
</dbReference>
<protein>
    <submittedName>
        <fullName evidence="10">Penicillin-insensitive murein endopeptidase</fullName>
    </submittedName>
</protein>
<sequence length="385" mass="40967">MHRTRIFFLIGCLAAAPYALAADPTAKVPAPVQAKRTPAAAPAAVPTPAPKVEQGAAGKAGDKKAADKKAADKKEKDKKPKVLARDLFSKKPTASALAPRALGWYSKGCLSGGVHLADSGPDWQAMRLSRNRAWGHPKLIKLLKRFASESRQDGWTGLLVGDISQPRGGPMLTGHASHQVGLDADIWLTPMPDRVLTRQEREEIQATTMLDKTSLAVDPKVFTPAHVAIIKRAASYPAVERIFVNPAIKKALCQAAGKDRAWLGKVRPIWGHNYHFHIRIGCPNGGCESQPAVSGDDGCGKEVDNWLKTIEASLKKPQPKPGTKIVPDSERRQVTMEQLPAECKIVLNSPGTKPDTGSEVASSPPPAPAAAAPAAQATPASAVTK</sequence>
<keyword evidence="11" id="KW-1185">Reference proteome</keyword>
<evidence type="ECO:0000256" key="9">
    <source>
        <dbReference type="SAM" id="SignalP"/>
    </source>
</evidence>
<dbReference type="GO" id="GO:0004252">
    <property type="term" value="F:serine-type endopeptidase activity"/>
    <property type="evidence" value="ECO:0007669"/>
    <property type="project" value="InterPro"/>
</dbReference>
<feature type="region of interest" description="Disordered" evidence="8">
    <location>
        <begin position="347"/>
        <end position="385"/>
    </location>
</feature>
<feature type="region of interest" description="Disordered" evidence="8">
    <location>
        <begin position="38"/>
        <end position="85"/>
    </location>
</feature>
<evidence type="ECO:0000256" key="5">
    <source>
        <dbReference type="ARBA" id="ARBA00022801"/>
    </source>
</evidence>
<name>A0A6I3KNX0_9HYPH</name>
<feature type="compositionally biased region" description="Basic and acidic residues" evidence="8">
    <location>
        <begin position="60"/>
        <end position="85"/>
    </location>
</feature>
<proteinExistence type="predicted"/>
<keyword evidence="2" id="KW-0479">Metal-binding</keyword>
<comment type="caution">
    <text evidence="10">The sequence shown here is derived from an EMBL/GenBank/DDBJ whole genome shotgun (WGS) entry which is preliminary data.</text>
</comment>
<evidence type="ECO:0000256" key="6">
    <source>
        <dbReference type="ARBA" id="ARBA00022833"/>
    </source>
</evidence>
<keyword evidence="3 9" id="KW-0732">Signal</keyword>
<evidence type="ECO:0000313" key="10">
    <source>
        <dbReference type="EMBL" id="MTD95620.1"/>
    </source>
</evidence>
<evidence type="ECO:0000256" key="1">
    <source>
        <dbReference type="ARBA" id="ARBA00022670"/>
    </source>
</evidence>
<dbReference type="InterPro" id="IPR005073">
    <property type="entry name" value="Peptidase_M74"/>
</dbReference>
<dbReference type="GO" id="GO:0046872">
    <property type="term" value="F:metal ion binding"/>
    <property type="evidence" value="ECO:0007669"/>
    <property type="project" value="UniProtKB-KW"/>
</dbReference>
<dbReference type="GO" id="GO:0030288">
    <property type="term" value="C:outer membrane-bounded periplasmic space"/>
    <property type="evidence" value="ECO:0007669"/>
    <property type="project" value="InterPro"/>
</dbReference>
<keyword evidence="4" id="KW-0574">Periplasm</keyword>
<accession>A0A6I3KNX0</accession>
<evidence type="ECO:0000256" key="4">
    <source>
        <dbReference type="ARBA" id="ARBA00022764"/>
    </source>
</evidence>
<dbReference type="GO" id="GO:0008237">
    <property type="term" value="F:metallopeptidase activity"/>
    <property type="evidence" value="ECO:0007669"/>
    <property type="project" value="UniProtKB-KW"/>
</dbReference>
<keyword evidence="5" id="KW-0378">Hydrolase</keyword>
<dbReference type="NCBIfam" id="NF006947">
    <property type="entry name" value="PRK09429.1"/>
    <property type="match status" value="1"/>
</dbReference>
<organism evidence="10 11">
    <name type="scientific">Hyphomicrobium album</name>
    <dbReference type="NCBI Taxonomy" id="2665159"/>
    <lineage>
        <taxon>Bacteria</taxon>
        <taxon>Pseudomonadati</taxon>
        <taxon>Pseudomonadota</taxon>
        <taxon>Alphaproteobacteria</taxon>
        <taxon>Hyphomicrobiales</taxon>
        <taxon>Hyphomicrobiaceae</taxon>
        <taxon>Hyphomicrobium</taxon>
    </lineage>
</organism>
<feature type="compositionally biased region" description="Low complexity" evidence="8">
    <location>
        <begin position="369"/>
        <end position="385"/>
    </location>
</feature>
<dbReference type="Gene3D" id="3.30.1380.10">
    <property type="match status" value="1"/>
</dbReference>
<gene>
    <name evidence="10" type="primary">mepA</name>
    <name evidence="10" type="ORF">GIW81_14875</name>
</gene>
<evidence type="ECO:0000256" key="8">
    <source>
        <dbReference type="SAM" id="MobiDB-lite"/>
    </source>
</evidence>
<feature type="chain" id="PRO_5026095153" evidence="9">
    <location>
        <begin position="22"/>
        <end position="385"/>
    </location>
</feature>
<feature type="compositionally biased region" description="Low complexity" evidence="8">
    <location>
        <begin position="38"/>
        <end position="59"/>
    </location>
</feature>
<keyword evidence="7" id="KW-0482">Metalloprotease</keyword>
<evidence type="ECO:0000256" key="2">
    <source>
        <dbReference type="ARBA" id="ARBA00022723"/>
    </source>
</evidence>
<evidence type="ECO:0000256" key="3">
    <source>
        <dbReference type="ARBA" id="ARBA00022729"/>
    </source>
</evidence>
<dbReference type="GO" id="GO:0006508">
    <property type="term" value="P:proteolysis"/>
    <property type="evidence" value="ECO:0007669"/>
    <property type="project" value="UniProtKB-KW"/>
</dbReference>
<dbReference type="InterPro" id="IPR009045">
    <property type="entry name" value="Zn_M74/Hedgehog-like"/>
</dbReference>
<dbReference type="AlphaFoldDB" id="A0A6I3KNX0"/>
<feature type="signal peptide" evidence="9">
    <location>
        <begin position="1"/>
        <end position="21"/>
    </location>
</feature>
<evidence type="ECO:0000256" key="7">
    <source>
        <dbReference type="ARBA" id="ARBA00023049"/>
    </source>
</evidence>
<keyword evidence="6" id="KW-0862">Zinc</keyword>
<dbReference type="Pfam" id="PF03411">
    <property type="entry name" value="Peptidase_M74"/>
    <property type="match status" value="1"/>
</dbReference>
<dbReference type="EMBL" id="WMBQ01000002">
    <property type="protein sequence ID" value="MTD95620.1"/>
    <property type="molecule type" value="Genomic_DNA"/>
</dbReference>